<dbReference type="AlphaFoldDB" id="A0A1Z5J7Z0"/>
<accession>A0A1Z5J7Z0</accession>
<name>A0A1Z5J7Z0_FISSO</name>
<dbReference type="InParanoid" id="A0A1Z5J7Z0"/>
<evidence type="ECO:0000313" key="3">
    <source>
        <dbReference type="Proteomes" id="UP000198406"/>
    </source>
</evidence>
<keyword evidence="3" id="KW-1185">Reference proteome</keyword>
<proteinExistence type="predicted"/>
<dbReference type="Proteomes" id="UP000198406">
    <property type="component" value="Unassembled WGS sequence"/>
</dbReference>
<evidence type="ECO:0000256" key="1">
    <source>
        <dbReference type="SAM" id="MobiDB-lite"/>
    </source>
</evidence>
<comment type="caution">
    <text evidence="2">The sequence shown here is derived from an EMBL/GenBank/DDBJ whole genome shotgun (WGS) entry which is preliminary data.</text>
</comment>
<organism evidence="2 3">
    <name type="scientific">Fistulifera solaris</name>
    <name type="common">Oleaginous diatom</name>
    <dbReference type="NCBI Taxonomy" id="1519565"/>
    <lineage>
        <taxon>Eukaryota</taxon>
        <taxon>Sar</taxon>
        <taxon>Stramenopiles</taxon>
        <taxon>Ochrophyta</taxon>
        <taxon>Bacillariophyta</taxon>
        <taxon>Bacillariophyceae</taxon>
        <taxon>Bacillariophycidae</taxon>
        <taxon>Naviculales</taxon>
        <taxon>Naviculaceae</taxon>
        <taxon>Fistulifera</taxon>
    </lineage>
</organism>
<gene>
    <name evidence="2" type="ORF">FisN_2Lu362</name>
</gene>
<dbReference type="EMBL" id="BDSP01000015">
    <property type="protein sequence ID" value="GAX10090.1"/>
    <property type="molecule type" value="Genomic_DNA"/>
</dbReference>
<feature type="region of interest" description="Disordered" evidence="1">
    <location>
        <begin position="143"/>
        <end position="164"/>
    </location>
</feature>
<feature type="region of interest" description="Disordered" evidence="1">
    <location>
        <begin position="313"/>
        <end position="419"/>
    </location>
</feature>
<protein>
    <submittedName>
        <fullName evidence="2">Uncharacterized protein</fullName>
    </submittedName>
</protein>
<evidence type="ECO:0000313" key="2">
    <source>
        <dbReference type="EMBL" id="GAX10090.1"/>
    </source>
</evidence>
<reference evidence="2 3" key="1">
    <citation type="journal article" date="2015" name="Plant Cell">
        <title>Oil accumulation by the oleaginous diatom Fistulifera solaris as revealed by the genome and transcriptome.</title>
        <authorList>
            <person name="Tanaka T."/>
            <person name="Maeda Y."/>
            <person name="Veluchamy A."/>
            <person name="Tanaka M."/>
            <person name="Abida H."/>
            <person name="Marechal E."/>
            <person name="Bowler C."/>
            <person name="Muto M."/>
            <person name="Sunaga Y."/>
            <person name="Tanaka M."/>
            <person name="Yoshino T."/>
            <person name="Taniguchi T."/>
            <person name="Fukuda Y."/>
            <person name="Nemoto M."/>
            <person name="Matsumoto M."/>
            <person name="Wong P.S."/>
            <person name="Aburatani S."/>
            <person name="Fujibuchi W."/>
        </authorList>
    </citation>
    <scope>NUCLEOTIDE SEQUENCE [LARGE SCALE GENOMIC DNA]</scope>
    <source>
        <strain evidence="2 3">JPCC DA0580</strain>
    </source>
</reference>
<sequence>MPKKDDDDDDFDPNLKAWKECGDCEGWHTLIYMLKTKLIKVEGKKDGGEGPAAVRAMSPFFQYKKRNFTANLDGARKQWKEKAKVWKKCLKPALVDPAILAMAAAAGYESSDANDDDDVGGTGLDDLDENFGGIDIDAEDCQKKKAAQNKGDKSDKNSGKKKNPNANVDFELPLLVLEWSYVSAYIENPRTATVAIDVTDDSIYDPKKFDEKFWKDAAHGPNHTKVVAHNSAIKDIKDSDPRKRIVKKCRIELPFDVEMQWNPDTPKEHQLVLLKFGVQGSQEQFVVMEMKEARPIEFRSQTVPDAWESCFDDEDEQTEANDSNAEESNDMSVDRENKKRKGRETTTPTTTTFVFENEHQNNIRDFLGLNSKGATPMDVDKTTTNSNLKDPPPASAKPAGAPKDDKKYGDQSEAKHTNI</sequence>
<feature type="compositionally biased region" description="Acidic residues" evidence="1">
    <location>
        <begin position="313"/>
        <end position="329"/>
    </location>
</feature>
<feature type="compositionally biased region" description="Basic and acidic residues" evidence="1">
    <location>
        <begin position="402"/>
        <end position="419"/>
    </location>
</feature>